<evidence type="ECO:0000259" key="7">
    <source>
        <dbReference type="SMART" id="SM01144"/>
    </source>
</evidence>
<accession>A0A9X3EID4</accession>
<comment type="caution">
    <text evidence="8">The sequence shown here is derived from an EMBL/GenBank/DDBJ whole genome shotgun (WGS) entry which is preliminary data.</text>
</comment>
<dbReference type="SMART" id="SM01144">
    <property type="entry name" value="DTW"/>
    <property type="match status" value="1"/>
</dbReference>
<feature type="domain" description="DTW" evidence="7">
    <location>
        <begin position="3"/>
        <end position="188"/>
    </location>
</feature>
<dbReference type="Pfam" id="PF03942">
    <property type="entry name" value="DTW"/>
    <property type="match status" value="1"/>
</dbReference>
<dbReference type="EC" id="2.5.1.25" evidence="1"/>
<dbReference type="AlphaFoldDB" id="A0A9X3EID4"/>
<evidence type="ECO:0000256" key="3">
    <source>
        <dbReference type="ARBA" id="ARBA00022691"/>
    </source>
</evidence>
<gene>
    <name evidence="8" type="ORF">OV079_01430</name>
</gene>
<dbReference type="GO" id="GO:0016432">
    <property type="term" value="F:tRNA-uridine aminocarboxypropyltransferase activity"/>
    <property type="evidence" value="ECO:0007669"/>
    <property type="project" value="UniProtKB-EC"/>
</dbReference>
<keyword evidence="3" id="KW-0949">S-adenosyl-L-methionine</keyword>
<evidence type="ECO:0000256" key="6">
    <source>
        <dbReference type="SAM" id="MobiDB-lite"/>
    </source>
</evidence>
<evidence type="ECO:0000313" key="8">
    <source>
        <dbReference type="EMBL" id="MCY1004250.1"/>
    </source>
</evidence>
<dbReference type="EMBL" id="JAPNKE010000002">
    <property type="protein sequence ID" value="MCY1004250.1"/>
    <property type="molecule type" value="Genomic_DNA"/>
</dbReference>
<comment type="similarity">
    <text evidence="5">Belongs to the TDD superfamily. DTWD2 family.</text>
</comment>
<evidence type="ECO:0000256" key="4">
    <source>
        <dbReference type="ARBA" id="ARBA00022694"/>
    </source>
</evidence>
<evidence type="ECO:0000313" key="9">
    <source>
        <dbReference type="Proteomes" id="UP001150924"/>
    </source>
</evidence>
<keyword evidence="4" id="KW-0819">tRNA processing</keyword>
<evidence type="ECO:0000256" key="1">
    <source>
        <dbReference type="ARBA" id="ARBA00012386"/>
    </source>
</evidence>
<organism evidence="8 9">
    <name type="scientific">Nannocystis pusilla</name>
    <dbReference type="NCBI Taxonomy" id="889268"/>
    <lineage>
        <taxon>Bacteria</taxon>
        <taxon>Pseudomonadati</taxon>
        <taxon>Myxococcota</taxon>
        <taxon>Polyangia</taxon>
        <taxon>Nannocystales</taxon>
        <taxon>Nannocystaceae</taxon>
        <taxon>Nannocystis</taxon>
    </lineage>
</organism>
<evidence type="ECO:0000256" key="5">
    <source>
        <dbReference type="ARBA" id="ARBA00034489"/>
    </source>
</evidence>
<dbReference type="PANTHER" id="PTHR21392:SF0">
    <property type="entry name" value="TRNA-URIDINE AMINOCARBOXYPROPYLTRANSFERASE 2"/>
    <property type="match status" value="1"/>
</dbReference>
<feature type="region of interest" description="Disordered" evidence="6">
    <location>
        <begin position="191"/>
        <end position="211"/>
    </location>
</feature>
<protein>
    <recommendedName>
        <fullName evidence="1">tRNA-uridine aminocarboxypropyltransferase</fullName>
        <ecNumber evidence="1">2.5.1.25</ecNumber>
    </recommendedName>
</protein>
<keyword evidence="9" id="KW-1185">Reference proteome</keyword>
<reference evidence="8" key="1">
    <citation type="submission" date="2022-11" db="EMBL/GenBank/DDBJ databases">
        <title>Minimal conservation of predation-associated metabolite biosynthetic gene clusters underscores biosynthetic potential of Myxococcota including descriptions for ten novel species: Archangium lansinium sp. nov., Myxococcus landrumus sp. nov., Nannocystis bai.</title>
        <authorList>
            <person name="Ahearne A."/>
            <person name="Stevens C."/>
            <person name="Phillips K."/>
        </authorList>
    </citation>
    <scope>NUCLEOTIDE SEQUENCE</scope>
    <source>
        <strain evidence="8">Na p29</strain>
    </source>
</reference>
<keyword evidence="2" id="KW-0808">Transferase</keyword>
<name>A0A9X3EID4_9BACT</name>
<proteinExistence type="inferred from homology"/>
<dbReference type="PANTHER" id="PTHR21392">
    <property type="entry name" value="TRNA-URIDINE AMINOCARBOXYPROPYLTRANSFERASE 2"/>
    <property type="match status" value="1"/>
</dbReference>
<evidence type="ECO:0000256" key="2">
    <source>
        <dbReference type="ARBA" id="ARBA00022679"/>
    </source>
</evidence>
<dbReference type="InterPro" id="IPR005636">
    <property type="entry name" value="DTW"/>
</dbReference>
<sequence>MEPRAHCPRCRRPRQVCWCSAVVPVPSRTRVVFLQHPRESRVGVSTCRMAHLSLPGSQLHVTLDPDRQPALAELLAAPDTHLLFPSADATDVDALARAPHTLVVVDGTWANARKLVGRSPLLRALPRLFFRPDFASNYRIRREPDDHCLSTIEATAHVLERLERAPGRYTPILSAFERMVEMQLAYVATGAGADRHRQHKPPRAPKPTVDPRAPLRAVAGRMVLLHVEPNAWPYATPDAPPVEAIELRAVRVATGERFTALLAPRQRLSPRVTFNLDLPEADIRAGAPLAATQAAWREFLGPDAVLGIWGYHALSLLRMEPGWTLAPELDLRALWQRAIGRAENLPDGQGRAPRRIAALEQSLRALLADA</sequence>
<dbReference type="Proteomes" id="UP001150924">
    <property type="component" value="Unassembled WGS sequence"/>
</dbReference>
<dbReference type="GO" id="GO:0008033">
    <property type="term" value="P:tRNA processing"/>
    <property type="evidence" value="ECO:0007669"/>
    <property type="project" value="UniProtKB-KW"/>
</dbReference>
<dbReference type="InterPro" id="IPR039262">
    <property type="entry name" value="DTWD2/TAPT"/>
</dbReference>
<dbReference type="RefSeq" id="WP_267765790.1">
    <property type="nucleotide sequence ID" value="NZ_JAPNKE010000002.1"/>
</dbReference>